<keyword evidence="4 6" id="KW-1133">Transmembrane helix</keyword>
<feature type="transmembrane region" description="Helical" evidence="6">
    <location>
        <begin position="658"/>
        <end position="681"/>
    </location>
</feature>
<organism evidence="8 9">
    <name type="scientific">Candidatus Southlakia epibionticum</name>
    <dbReference type="NCBI Taxonomy" id="3043284"/>
    <lineage>
        <taxon>Bacteria</taxon>
        <taxon>Candidatus Saccharimonadota</taxon>
        <taxon>Candidatus Saccharimonadia</taxon>
        <taxon>Candidatus Saccharimonadales</taxon>
        <taxon>Candidatus Saccharimonadaceae</taxon>
        <taxon>Candidatus Southlakia</taxon>
    </lineage>
</organism>
<feature type="transmembrane region" description="Helical" evidence="6">
    <location>
        <begin position="250"/>
        <end position="276"/>
    </location>
</feature>
<feature type="transmembrane region" description="Helical" evidence="6">
    <location>
        <begin position="427"/>
        <end position="447"/>
    </location>
</feature>
<feature type="transmembrane region" description="Helical" evidence="6">
    <location>
        <begin position="606"/>
        <end position="630"/>
    </location>
</feature>
<feature type="transmembrane region" description="Helical" evidence="6">
    <location>
        <begin position="196"/>
        <end position="223"/>
    </location>
</feature>
<protein>
    <recommendedName>
        <fullName evidence="7">ABC3 transporter permease C-terminal domain-containing protein</fullName>
    </recommendedName>
</protein>
<reference evidence="8 9" key="1">
    <citation type="journal article" date="2023" name="Cell">
        <title>Genetic manipulation of Patescibacteria provides mechanistic insights into microbial dark matter and the epibiotic lifestyle.</title>
        <authorList>
            <person name="Wang Y."/>
            <person name="Gallagher L.A."/>
            <person name="Andrade P.A."/>
            <person name="Liu A."/>
            <person name="Humphreys I.R."/>
            <person name="Turkarslan S."/>
            <person name="Cutler K.J."/>
            <person name="Arrieta-Ortiz M.L."/>
            <person name="Li Y."/>
            <person name="Radey M.C."/>
            <person name="McLean J.S."/>
            <person name="Cong Q."/>
            <person name="Baker D."/>
            <person name="Baliga N.S."/>
            <person name="Peterson S.B."/>
            <person name="Mougous J.D."/>
        </authorList>
    </citation>
    <scope>NUCLEOTIDE SEQUENCE [LARGE SCALE GENOMIC DNA]</scope>
    <source>
        <strain evidence="8 9">ML1</strain>
    </source>
</reference>
<keyword evidence="2" id="KW-1003">Cell membrane</keyword>
<feature type="domain" description="ABC3 transporter permease C-terminal" evidence="7">
    <location>
        <begin position="208"/>
        <end position="317"/>
    </location>
</feature>
<keyword evidence="3 6" id="KW-0812">Transmembrane</keyword>
<evidence type="ECO:0000256" key="6">
    <source>
        <dbReference type="SAM" id="Phobius"/>
    </source>
</evidence>
<evidence type="ECO:0000313" key="9">
    <source>
        <dbReference type="Proteomes" id="UP001177295"/>
    </source>
</evidence>
<dbReference type="Proteomes" id="UP001177295">
    <property type="component" value="Chromosome"/>
</dbReference>
<keyword evidence="5 6" id="KW-0472">Membrane</keyword>
<dbReference type="Pfam" id="PF02687">
    <property type="entry name" value="FtsX"/>
    <property type="match status" value="2"/>
</dbReference>
<comment type="subcellular location">
    <subcellularLocation>
        <location evidence="1">Cell membrane</location>
        <topology evidence="1">Multi-pass membrane protein</topology>
    </subcellularLocation>
</comment>
<evidence type="ECO:0000256" key="2">
    <source>
        <dbReference type="ARBA" id="ARBA00022475"/>
    </source>
</evidence>
<feature type="transmembrane region" description="Helical" evidence="6">
    <location>
        <begin position="296"/>
        <end position="318"/>
    </location>
</feature>
<gene>
    <name evidence="8" type="ORF">SEML1_0601</name>
</gene>
<evidence type="ECO:0000256" key="4">
    <source>
        <dbReference type="ARBA" id="ARBA00022989"/>
    </source>
</evidence>
<evidence type="ECO:0000259" key="7">
    <source>
        <dbReference type="Pfam" id="PF02687"/>
    </source>
</evidence>
<feature type="transmembrane region" description="Helical" evidence="6">
    <location>
        <begin position="339"/>
        <end position="358"/>
    </location>
</feature>
<evidence type="ECO:0000313" key="8">
    <source>
        <dbReference type="EMBL" id="WIO46218.1"/>
    </source>
</evidence>
<evidence type="ECO:0000256" key="3">
    <source>
        <dbReference type="ARBA" id="ARBA00022692"/>
    </source>
</evidence>
<feature type="transmembrane region" description="Helical" evidence="6">
    <location>
        <begin position="693"/>
        <end position="714"/>
    </location>
</feature>
<feature type="domain" description="ABC3 transporter permease C-terminal" evidence="7">
    <location>
        <begin position="610"/>
        <end position="722"/>
    </location>
</feature>
<dbReference type="InterPro" id="IPR003838">
    <property type="entry name" value="ABC3_permease_C"/>
</dbReference>
<accession>A0ABY8X0C8</accession>
<keyword evidence="9" id="KW-1185">Reference proteome</keyword>
<dbReference type="RefSeq" id="WP_376753757.1">
    <property type="nucleotide sequence ID" value="NZ_CP124550.1"/>
</dbReference>
<evidence type="ECO:0000256" key="5">
    <source>
        <dbReference type="ARBA" id="ARBA00023136"/>
    </source>
</evidence>
<name>A0ABY8X0C8_9BACT</name>
<proteinExistence type="predicted"/>
<feature type="transmembrane region" description="Helical" evidence="6">
    <location>
        <begin position="378"/>
        <end position="400"/>
    </location>
</feature>
<dbReference type="EMBL" id="CP124550">
    <property type="protein sequence ID" value="WIO46218.1"/>
    <property type="molecule type" value="Genomic_DNA"/>
</dbReference>
<evidence type="ECO:0000256" key="1">
    <source>
        <dbReference type="ARBA" id="ARBA00004651"/>
    </source>
</evidence>
<sequence>MSISWLLFKKSGRQSIGRLSLTAAAVALGLFVLLALTAGTNGLMGRAQHVDWRFAVFNAKQNNQKPIPGVSPLKASLYMPGNLNKWHDKEFDVMSVYAAGDHALKLPGGIKTPAPGEYYLSEALAKIAKERPEDRIGERYGTKYLGTIPASLESSPDSLSVIRGANADEAAAKDDYGQSMFVDMYKFDTSGMRAGFGAVGLALIAVGGTVLLFPIVMFVAVATQLGSAQREQRYAAIRLIGGTRRQVTKILLFESFIATLAGVVVGSLAYLVTLPLLQQYKFDDMRFMSQDMVVGWGQYALIVGLTLVLSLAANWWGMRHVQTSPLGVARKQKVAKKPRLWRVIPLLAGLGIFVWMTLPEGVKWVKSADDAMMPMLALMGGIVLVMFGLVLAGSWLTYILSRVAARFTARPSTLIAGRRISGQSKQVFRSVSGVVLALFAGSFYLTAVGGVDKLNADAVNDNGYSQLKKDTALVMVEPAGNDLAETLRSQSYVRSVEKVYRKDDNSYIPCQALPVYTRHICPDNKEYAVVNFNEKVVKTVATVDAVDKGATLSTYMVALNSNDNIDALRTLIAENSSQTANRYIISGTYAQQPHISPVVKSFAEMAYTGIGLTMSVAVCSMIVSTIGGLLERRRSLLTLRLGGMTIGQLKQIVMIESLIPLVSVSLVAAGLGVWVSTIFLSSLSNTVKPTLTLTYYCIVGGLLAAAAVGVYLVLPMIKKITSLEENRTE</sequence>